<dbReference type="PANTHER" id="PTHR42714">
    <property type="entry name" value="TRNA MODIFICATION GTPASE GTPBP3"/>
    <property type="match status" value="1"/>
</dbReference>
<evidence type="ECO:0000256" key="1">
    <source>
        <dbReference type="SAM" id="Phobius"/>
    </source>
</evidence>
<dbReference type="SUPFAM" id="SSF52540">
    <property type="entry name" value="P-loop containing nucleoside triphosphate hydrolases"/>
    <property type="match status" value="1"/>
</dbReference>
<protein>
    <recommendedName>
        <fullName evidence="2">G domain-containing protein</fullName>
    </recommendedName>
</protein>
<keyword evidence="1" id="KW-0812">Transmembrane</keyword>
<evidence type="ECO:0000313" key="4">
    <source>
        <dbReference type="Proteomes" id="UP000606172"/>
    </source>
</evidence>
<keyword evidence="4" id="KW-1185">Reference proteome</keyword>
<proteinExistence type="predicted"/>
<organism evidence="3 4">
    <name type="scientific">Sinosporangium siamense</name>
    <dbReference type="NCBI Taxonomy" id="1367973"/>
    <lineage>
        <taxon>Bacteria</taxon>
        <taxon>Bacillati</taxon>
        <taxon>Actinomycetota</taxon>
        <taxon>Actinomycetes</taxon>
        <taxon>Streptosporangiales</taxon>
        <taxon>Streptosporangiaceae</taxon>
        <taxon>Sinosporangium</taxon>
    </lineage>
</organism>
<keyword evidence="1" id="KW-1133">Transmembrane helix</keyword>
<feature type="transmembrane region" description="Helical" evidence="1">
    <location>
        <begin position="344"/>
        <end position="362"/>
    </location>
</feature>
<evidence type="ECO:0000313" key="3">
    <source>
        <dbReference type="EMBL" id="GII96453.1"/>
    </source>
</evidence>
<accession>A0A919VAI0</accession>
<dbReference type="GO" id="GO:0005525">
    <property type="term" value="F:GTP binding"/>
    <property type="evidence" value="ECO:0007669"/>
    <property type="project" value="InterPro"/>
</dbReference>
<gene>
    <name evidence="3" type="ORF">Ssi02_66840</name>
</gene>
<feature type="transmembrane region" description="Helical" evidence="1">
    <location>
        <begin position="320"/>
        <end position="337"/>
    </location>
</feature>
<feature type="domain" description="G" evidence="2">
    <location>
        <begin position="55"/>
        <end position="154"/>
    </location>
</feature>
<dbReference type="GO" id="GO:0005829">
    <property type="term" value="C:cytosol"/>
    <property type="evidence" value="ECO:0007669"/>
    <property type="project" value="TreeGrafter"/>
</dbReference>
<evidence type="ECO:0000259" key="2">
    <source>
        <dbReference type="Pfam" id="PF01926"/>
    </source>
</evidence>
<sequence>MAALPSEPHDDLQGIDQVLGKLIGSIDGLPEIIKRAAHKDVGRLLSLIKDRRDPRIMMFGRRGAGKSTLINAICSAPLRKVGAVQAQTGAPQWETFEFGGRKVEILDTRGVQEGSKPVEDDSESSAMGSLLAAVRERCPDVILFLVKAKEVDAAIAGDLQALEQVHREVVKEQRAVHSTASVKIIPVVTQCDELEPRDRSLEDGDQEKAANVRQAVDLLRQHLQNHAYLKDHLTPDVVPISASLYFLDGKPNPARDYRWNIEKLALVIQDVIPDAAHLEFVRLAQFRQVQLKFARRIVLLFTGICGAVGTQPIPAADLPIITGLQVMMVMMVAYISGREISRAVARDFFVSIGANLGAGFALREAARALVKLLPGAGNAISGAVAAAGTGAVGGAAVLYFVNKRPMDEVRRDLKAKLKGIKP</sequence>
<dbReference type="InterPro" id="IPR006073">
    <property type="entry name" value="GTP-bd"/>
</dbReference>
<feature type="transmembrane region" description="Helical" evidence="1">
    <location>
        <begin position="382"/>
        <end position="401"/>
    </location>
</feature>
<dbReference type="EMBL" id="BOOW01000045">
    <property type="protein sequence ID" value="GII96453.1"/>
    <property type="molecule type" value="Genomic_DNA"/>
</dbReference>
<dbReference type="AlphaFoldDB" id="A0A919VAI0"/>
<dbReference type="GO" id="GO:0030488">
    <property type="term" value="P:tRNA methylation"/>
    <property type="evidence" value="ECO:0007669"/>
    <property type="project" value="TreeGrafter"/>
</dbReference>
<keyword evidence="1" id="KW-0472">Membrane</keyword>
<comment type="caution">
    <text evidence="3">The sequence shown here is derived from an EMBL/GenBank/DDBJ whole genome shotgun (WGS) entry which is preliminary data.</text>
</comment>
<dbReference type="InterPro" id="IPR027417">
    <property type="entry name" value="P-loop_NTPase"/>
</dbReference>
<dbReference type="Gene3D" id="3.40.50.300">
    <property type="entry name" value="P-loop containing nucleotide triphosphate hydrolases"/>
    <property type="match status" value="1"/>
</dbReference>
<dbReference type="CDD" id="cd00882">
    <property type="entry name" value="Ras_like_GTPase"/>
    <property type="match status" value="1"/>
</dbReference>
<dbReference type="Pfam" id="PF01926">
    <property type="entry name" value="MMR_HSR1"/>
    <property type="match status" value="1"/>
</dbReference>
<dbReference type="GO" id="GO:0002098">
    <property type="term" value="P:tRNA wobble uridine modification"/>
    <property type="evidence" value="ECO:0007669"/>
    <property type="project" value="TreeGrafter"/>
</dbReference>
<dbReference type="Proteomes" id="UP000606172">
    <property type="component" value="Unassembled WGS sequence"/>
</dbReference>
<dbReference type="PANTHER" id="PTHR42714:SF2">
    <property type="entry name" value="TRNA MODIFICATION GTPASE GTPBP3, MITOCHONDRIAL"/>
    <property type="match status" value="1"/>
</dbReference>
<reference evidence="3" key="1">
    <citation type="submission" date="2021-01" db="EMBL/GenBank/DDBJ databases">
        <title>Whole genome shotgun sequence of Sinosporangium siamense NBRC 109515.</title>
        <authorList>
            <person name="Komaki H."/>
            <person name="Tamura T."/>
        </authorList>
    </citation>
    <scope>NUCLEOTIDE SEQUENCE</scope>
    <source>
        <strain evidence="3">NBRC 109515</strain>
    </source>
</reference>
<name>A0A919VAI0_9ACTN</name>